<dbReference type="Gene3D" id="2.40.30.20">
    <property type="match status" value="1"/>
</dbReference>
<dbReference type="Proteomes" id="UP000204391">
    <property type="component" value="Chromosome"/>
</dbReference>
<dbReference type="InterPro" id="IPR036121">
    <property type="entry name" value="ATPase_F1/V1/A1_a/bsu_N_sf"/>
</dbReference>
<dbReference type="GO" id="GO:0043531">
    <property type="term" value="F:ADP binding"/>
    <property type="evidence" value="ECO:0007669"/>
    <property type="project" value="TreeGrafter"/>
</dbReference>
<dbReference type="PANTHER" id="PTHR48082:SF2">
    <property type="entry name" value="ATP SYNTHASE SUBUNIT ALPHA, MITOCHONDRIAL"/>
    <property type="match status" value="1"/>
</dbReference>
<dbReference type="CDD" id="cd01132">
    <property type="entry name" value="F1-ATPase_alpha_CD"/>
    <property type="match status" value="1"/>
</dbReference>
<feature type="domain" description="ATP synthase alpha subunit C-terminal" evidence="16">
    <location>
        <begin position="371"/>
        <end position="492"/>
    </location>
</feature>
<dbReference type="Pfam" id="PF00306">
    <property type="entry name" value="ATP-synt_ab_C"/>
    <property type="match status" value="1"/>
</dbReference>
<dbReference type="CDD" id="cd18116">
    <property type="entry name" value="ATP-synt_F1_alpha_N"/>
    <property type="match status" value="1"/>
</dbReference>
<keyword evidence="12 14" id="KW-0139">CF(1)</keyword>
<protein>
    <recommendedName>
        <fullName evidence="14">ATP synthase subunit alpha</fullName>
        <ecNumber evidence="14">7.1.2.2</ecNumber>
    </recommendedName>
    <alternativeName>
        <fullName evidence="14">ATP synthase F1 sector subunit alpha</fullName>
    </alternativeName>
    <alternativeName>
        <fullName evidence="14">F-ATPase subunit alpha</fullName>
    </alternativeName>
</protein>
<keyword evidence="4 14" id="KW-0813">Transport</keyword>
<gene>
    <name evidence="14" type="primary">atpA</name>
    <name evidence="18" type="ORF">CFK40_03165</name>
</gene>
<dbReference type="InterPro" id="IPR033732">
    <property type="entry name" value="ATP_synth_F1_a_nt-bd_dom"/>
</dbReference>
<evidence type="ECO:0000256" key="5">
    <source>
        <dbReference type="ARBA" id="ARBA00022475"/>
    </source>
</evidence>
<dbReference type="GO" id="GO:0046933">
    <property type="term" value="F:proton-transporting ATP synthase activity, rotational mechanism"/>
    <property type="evidence" value="ECO:0007669"/>
    <property type="project" value="UniProtKB-UniRule"/>
</dbReference>
<accession>A0A221M8W5</accession>
<keyword evidence="11 14" id="KW-0472">Membrane</keyword>
<dbReference type="FunFam" id="3.40.50.300:FF:000002">
    <property type="entry name" value="ATP synthase subunit alpha"/>
    <property type="match status" value="1"/>
</dbReference>
<dbReference type="InterPro" id="IPR000194">
    <property type="entry name" value="ATPase_F1/V1/A1_a/bsu_nucl-bd"/>
</dbReference>
<evidence type="ECO:0000256" key="8">
    <source>
        <dbReference type="ARBA" id="ARBA00022840"/>
    </source>
</evidence>
<dbReference type="InterPro" id="IPR023366">
    <property type="entry name" value="ATP_synth_asu-like_sf"/>
</dbReference>
<dbReference type="FunFam" id="2.40.30.20:FF:000001">
    <property type="entry name" value="ATP synthase subunit alpha"/>
    <property type="match status" value="1"/>
</dbReference>
<dbReference type="GO" id="GO:0005886">
    <property type="term" value="C:plasma membrane"/>
    <property type="evidence" value="ECO:0007669"/>
    <property type="project" value="UniProtKB-SubCell"/>
</dbReference>
<dbReference type="OrthoDB" id="9803053at2"/>
<evidence type="ECO:0000256" key="3">
    <source>
        <dbReference type="ARBA" id="ARBA00008936"/>
    </source>
</evidence>
<feature type="binding site" evidence="14">
    <location>
        <begin position="169"/>
        <end position="176"/>
    </location>
    <ligand>
        <name>ATP</name>
        <dbReference type="ChEBI" id="CHEBI:30616"/>
    </ligand>
</feature>
<evidence type="ECO:0000256" key="2">
    <source>
        <dbReference type="ARBA" id="ARBA00004170"/>
    </source>
</evidence>
<dbReference type="NCBIfam" id="NF009884">
    <property type="entry name" value="PRK13343.1"/>
    <property type="match status" value="1"/>
</dbReference>
<comment type="similarity">
    <text evidence="3 14">Belongs to the ATPase alpha/beta chains family.</text>
</comment>
<dbReference type="Gene3D" id="1.20.150.20">
    <property type="entry name" value="ATP synthase alpha/beta chain, C-terminal domain"/>
    <property type="match status" value="1"/>
</dbReference>
<evidence type="ECO:0000256" key="14">
    <source>
        <dbReference type="HAMAP-Rule" id="MF_01346"/>
    </source>
</evidence>
<dbReference type="HAMAP" id="MF_01346">
    <property type="entry name" value="ATP_synth_alpha_bact"/>
    <property type="match status" value="1"/>
</dbReference>
<name>A0A221M8W5_9BACI</name>
<dbReference type="InterPro" id="IPR020003">
    <property type="entry name" value="ATPase_a/bsu_AS"/>
</dbReference>
<dbReference type="EMBL" id="CP022437">
    <property type="protein sequence ID" value="ASN04071.1"/>
    <property type="molecule type" value="Genomic_DNA"/>
</dbReference>
<dbReference type="SUPFAM" id="SSF50615">
    <property type="entry name" value="N-terminal domain of alpha and beta subunits of F1 ATP synthase"/>
    <property type="match status" value="1"/>
</dbReference>
<dbReference type="RefSeq" id="WP_089530641.1">
    <property type="nucleotide sequence ID" value="NZ_CP022437.1"/>
</dbReference>
<dbReference type="InterPro" id="IPR038376">
    <property type="entry name" value="ATP_synth_asu_C_sf"/>
</dbReference>
<dbReference type="InterPro" id="IPR000793">
    <property type="entry name" value="ATP_synth_asu_C"/>
</dbReference>
<keyword evidence="5 14" id="KW-1003">Cell membrane</keyword>
<keyword evidence="9 14" id="KW-1278">Translocase</keyword>
<dbReference type="Pfam" id="PF00006">
    <property type="entry name" value="ATP-synt_ab"/>
    <property type="match status" value="1"/>
</dbReference>
<evidence type="ECO:0000259" key="17">
    <source>
        <dbReference type="Pfam" id="PF02874"/>
    </source>
</evidence>
<keyword evidence="19" id="KW-1185">Reference proteome</keyword>
<sequence>MSIKAEEISTLIKQQIENFDSDIEVSDVGTVIEIGDGIARAHGLDDVMAGELVEFSNGVMGLAQNLEESNVGIVILGPYTEIKEGDEVRRTGRVMQVPVGEELLGRVVNPLGQPIDGKGPAETTKTRPIEAAAPGVMDRKSVDEPLQTGIKAIDAIVPIGRGQRELIIGDRQTGKTTVAVDAIINQKDQDMICIYVAIGQKESTVRGTVETFRRYGALDYTIVVSAGASDPAPLSYLAPYTGVSMGEEFMYNGKHVLIVYDDLSKQAVAYRELSLLLRRPPGREAFPGDVFYLHSRLLERAAKLSDAKGGGSMTALPFVETQAGDISAYIPTNVISITDGQIFLQSDLFFSGVRPAINAGLSVSRVGGSAQIKAMKKVAGTLRLDLASYRELEAFAQFGSDLDKATQAKLNRGQRTVEVLKQGLHKPLVVEKQVMIIYALTKGFLDDIPVEDITRFESEFHLWLDENGKDVLATIKGTGKLPEAEDMNNTIEAFKKTFLPSN</sequence>
<dbReference type="Pfam" id="PF02874">
    <property type="entry name" value="ATP-synt_ab_N"/>
    <property type="match status" value="1"/>
</dbReference>
<keyword evidence="6 14" id="KW-0547">Nucleotide-binding</keyword>
<dbReference type="NCBIfam" id="TIGR00962">
    <property type="entry name" value="atpA"/>
    <property type="match status" value="1"/>
</dbReference>
<evidence type="ECO:0000259" key="15">
    <source>
        <dbReference type="Pfam" id="PF00006"/>
    </source>
</evidence>
<reference evidence="18 19" key="1">
    <citation type="journal article" date="2003" name="Int. J. Syst. Evol. Microbiol.">
        <title>Virgibacillus carmonensis sp. nov., Virgibacillus necropolis sp. nov. and Virgibacillus picturae sp. nov., three novel species isolated from deteriorated mural paintings, transfer of the species of the genus salibacillus to Virgibacillus, as Virgibacillus marismortui comb. nov. and Virgibacillus salexigens comb. nov., and emended description of the genus Virgibacillus.</title>
        <authorList>
            <person name="Heyrman J."/>
            <person name="Logan N.A."/>
            <person name="Busse H.J."/>
            <person name="Balcaen A."/>
            <person name="Lebbe L."/>
            <person name="Rodriguez-Diaz M."/>
            <person name="Swings J."/>
            <person name="De Vos P."/>
        </authorList>
    </citation>
    <scope>NUCLEOTIDE SEQUENCE [LARGE SCALE GENOMIC DNA]</scope>
    <source>
        <strain evidence="18 19">LMG 19488</strain>
    </source>
</reference>
<evidence type="ECO:0000313" key="19">
    <source>
        <dbReference type="Proteomes" id="UP000204391"/>
    </source>
</evidence>
<evidence type="ECO:0000256" key="9">
    <source>
        <dbReference type="ARBA" id="ARBA00022967"/>
    </source>
</evidence>
<dbReference type="PIRSF" id="PIRSF039088">
    <property type="entry name" value="F_ATPase_subunit_alpha"/>
    <property type="match status" value="1"/>
</dbReference>
<feature type="domain" description="ATPase F1/V1/A1 complex alpha/beta subunit nucleotide-binding" evidence="15">
    <location>
        <begin position="149"/>
        <end position="364"/>
    </location>
</feature>
<evidence type="ECO:0000256" key="13">
    <source>
        <dbReference type="ARBA" id="ARBA00023310"/>
    </source>
</evidence>
<dbReference type="AlphaFoldDB" id="A0A221M8W5"/>
<evidence type="ECO:0000313" key="18">
    <source>
        <dbReference type="EMBL" id="ASN04071.1"/>
    </source>
</evidence>
<feature type="domain" description="ATPase F1/V1/A1 complex alpha/beta subunit N-terminal" evidence="17">
    <location>
        <begin position="25"/>
        <end position="92"/>
    </location>
</feature>
<evidence type="ECO:0000256" key="7">
    <source>
        <dbReference type="ARBA" id="ARBA00022781"/>
    </source>
</evidence>
<keyword evidence="8 14" id="KW-0067">ATP-binding</keyword>
<dbReference type="InterPro" id="IPR027417">
    <property type="entry name" value="P-loop_NTPase"/>
</dbReference>
<dbReference type="KEGG" id="vne:CFK40_03165"/>
<keyword evidence="10 14" id="KW-0406">Ion transport</keyword>
<proteinExistence type="inferred from homology"/>
<evidence type="ECO:0000256" key="11">
    <source>
        <dbReference type="ARBA" id="ARBA00023136"/>
    </source>
</evidence>
<comment type="function">
    <text evidence="1 14">Produces ATP from ADP in the presence of a proton gradient across the membrane. The alpha chain is a regulatory subunit.</text>
</comment>
<dbReference type="GO" id="GO:0045259">
    <property type="term" value="C:proton-transporting ATP synthase complex"/>
    <property type="evidence" value="ECO:0007669"/>
    <property type="project" value="UniProtKB-KW"/>
</dbReference>
<dbReference type="PANTHER" id="PTHR48082">
    <property type="entry name" value="ATP SYNTHASE SUBUNIT ALPHA, MITOCHONDRIAL"/>
    <property type="match status" value="1"/>
</dbReference>
<organism evidence="18 19">
    <name type="scientific">Virgibacillus necropolis</name>
    <dbReference type="NCBI Taxonomy" id="163877"/>
    <lineage>
        <taxon>Bacteria</taxon>
        <taxon>Bacillati</taxon>
        <taxon>Bacillota</taxon>
        <taxon>Bacilli</taxon>
        <taxon>Bacillales</taxon>
        <taxon>Bacillaceae</taxon>
        <taxon>Virgibacillus</taxon>
    </lineage>
</organism>
<evidence type="ECO:0000256" key="6">
    <source>
        <dbReference type="ARBA" id="ARBA00022741"/>
    </source>
</evidence>
<dbReference type="InterPro" id="IPR005294">
    <property type="entry name" value="ATP_synth_F1_asu"/>
</dbReference>
<dbReference type="EC" id="7.1.2.2" evidence="14"/>
<dbReference type="GO" id="GO:0005524">
    <property type="term" value="F:ATP binding"/>
    <property type="evidence" value="ECO:0007669"/>
    <property type="project" value="UniProtKB-UniRule"/>
</dbReference>
<evidence type="ECO:0000259" key="16">
    <source>
        <dbReference type="Pfam" id="PF00306"/>
    </source>
</evidence>
<comment type="catalytic activity">
    <reaction evidence="14">
        <text>ATP + H2O + 4 H(+)(in) = ADP + phosphate + 5 H(+)(out)</text>
        <dbReference type="Rhea" id="RHEA:57720"/>
        <dbReference type="ChEBI" id="CHEBI:15377"/>
        <dbReference type="ChEBI" id="CHEBI:15378"/>
        <dbReference type="ChEBI" id="CHEBI:30616"/>
        <dbReference type="ChEBI" id="CHEBI:43474"/>
        <dbReference type="ChEBI" id="CHEBI:456216"/>
        <dbReference type="EC" id="7.1.2.2"/>
    </reaction>
</comment>
<dbReference type="CDD" id="cd18113">
    <property type="entry name" value="ATP-synt_F1_alpha_C"/>
    <property type="match status" value="1"/>
</dbReference>
<dbReference type="FunFam" id="1.20.150.20:FF:000001">
    <property type="entry name" value="ATP synthase subunit alpha"/>
    <property type="match status" value="1"/>
</dbReference>
<feature type="site" description="Required for activity" evidence="14">
    <location>
        <position position="362"/>
    </location>
</feature>
<evidence type="ECO:0000256" key="12">
    <source>
        <dbReference type="ARBA" id="ARBA00023196"/>
    </source>
</evidence>
<keyword evidence="7 14" id="KW-0375">Hydrogen ion transport</keyword>
<dbReference type="Gene3D" id="3.40.50.300">
    <property type="entry name" value="P-loop containing nucleotide triphosphate hydrolases"/>
    <property type="match status" value="1"/>
</dbReference>
<dbReference type="SUPFAM" id="SSF47917">
    <property type="entry name" value="C-terminal domain of alpha and beta subunits of F1 ATP synthase"/>
    <property type="match status" value="1"/>
</dbReference>
<dbReference type="SUPFAM" id="SSF52540">
    <property type="entry name" value="P-loop containing nucleoside triphosphate hydrolases"/>
    <property type="match status" value="1"/>
</dbReference>
<keyword evidence="13 14" id="KW-0066">ATP synthesis</keyword>
<evidence type="ECO:0000256" key="1">
    <source>
        <dbReference type="ARBA" id="ARBA00003784"/>
    </source>
</evidence>
<dbReference type="InterPro" id="IPR004100">
    <property type="entry name" value="ATPase_F1/V1/A1_a/bsu_N"/>
</dbReference>
<comment type="subcellular location">
    <subcellularLocation>
        <location evidence="14">Cell membrane</location>
        <topology evidence="14">Peripheral membrane protein</topology>
    </subcellularLocation>
    <subcellularLocation>
        <location evidence="2">Membrane</location>
        <topology evidence="2">Peripheral membrane protein</topology>
    </subcellularLocation>
</comment>
<evidence type="ECO:0000256" key="10">
    <source>
        <dbReference type="ARBA" id="ARBA00023065"/>
    </source>
</evidence>
<evidence type="ECO:0000256" key="4">
    <source>
        <dbReference type="ARBA" id="ARBA00022448"/>
    </source>
</evidence>
<dbReference type="PROSITE" id="PS00152">
    <property type="entry name" value="ATPASE_ALPHA_BETA"/>
    <property type="match status" value="1"/>
</dbReference>